<evidence type="ECO:0000313" key="13">
    <source>
        <dbReference type="Proteomes" id="UP000054736"/>
    </source>
</evidence>
<dbReference type="GO" id="GO:0009098">
    <property type="term" value="P:L-leucine biosynthetic process"/>
    <property type="evidence" value="ECO:0007669"/>
    <property type="project" value="UniProtKB-UniRule"/>
</dbReference>
<evidence type="ECO:0000256" key="2">
    <source>
        <dbReference type="ARBA" id="ARBA00002695"/>
    </source>
</evidence>
<dbReference type="GO" id="GO:0003861">
    <property type="term" value="F:3-isopropylmalate dehydratase activity"/>
    <property type="evidence" value="ECO:0007669"/>
    <property type="project" value="UniProtKB-UniRule"/>
</dbReference>
<dbReference type="NCBIfam" id="TIGR00171">
    <property type="entry name" value="leuD"/>
    <property type="match status" value="1"/>
</dbReference>
<organism evidence="12 13">
    <name type="scientific">Legionella drozanskii LLAP-1</name>
    <dbReference type="NCBI Taxonomy" id="1212489"/>
    <lineage>
        <taxon>Bacteria</taxon>
        <taxon>Pseudomonadati</taxon>
        <taxon>Pseudomonadota</taxon>
        <taxon>Gammaproteobacteria</taxon>
        <taxon>Legionellales</taxon>
        <taxon>Legionellaceae</taxon>
        <taxon>Legionella</taxon>
    </lineage>
</organism>
<evidence type="ECO:0000313" key="12">
    <source>
        <dbReference type="EMBL" id="KTC87130.1"/>
    </source>
</evidence>
<comment type="pathway">
    <text evidence="3 10">Amino-acid biosynthesis; L-leucine biosynthesis; L-leucine from 3-methyl-2-oxobutanoate: step 2/4.</text>
</comment>
<evidence type="ECO:0000256" key="10">
    <source>
        <dbReference type="HAMAP-Rule" id="MF_01031"/>
    </source>
</evidence>
<protein>
    <recommendedName>
        <fullName evidence="10">3-isopropylmalate dehydratase small subunit</fullName>
        <ecNumber evidence="10">4.2.1.33</ecNumber>
    </recommendedName>
    <alternativeName>
        <fullName evidence="10">Alpha-IPM isomerase</fullName>
        <shortName evidence="10">IPMI</shortName>
    </alternativeName>
    <alternativeName>
        <fullName evidence="10">Isopropylmalate isomerase</fullName>
    </alternativeName>
</protein>
<dbReference type="InterPro" id="IPR000573">
    <property type="entry name" value="AconitaseA/IPMdHydase_ssu_swvl"/>
</dbReference>
<keyword evidence="6 10" id="KW-0432">Leucine biosynthesis</keyword>
<gene>
    <name evidence="10" type="primary">leuD</name>
    <name evidence="12" type="ORF">Ldro_1802</name>
</gene>
<dbReference type="PATRIC" id="fig|1212489.4.peg.1905"/>
<dbReference type="UniPathway" id="UPA00048">
    <property type="reaction ID" value="UER00071"/>
</dbReference>
<dbReference type="NCBIfam" id="NF002458">
    <property type="entry name" value="PRK01641.1"/>
    <property type="match status" value="1"/>
</dbReference>
<accession>A0A0W0SUT0</accession>
<dbReference type="Gene3D" id="3.20.19.10">
    <property type="entry name" value="Aconitase, domain 4"/>
    <property type="match status" value="1"/>
</dbReference>
<dbReference type="InterPro" id="IPR050075">
    <property type="entry name" value="LeuD"/>
</dbReference>
<dbReference type="PANTHER" id="PTHR43345:SF5">
    <property type="entry name" value="3-ISOPROPYLMALATE DEHYDRATASE SMALL SUBUNIT"/>
    <property type="match status" value="1"/>
</dbReference>
<dbReference type="Proteomes" id="UP000054736">
    <property type="component" value="Unassembled WGS sequence"/>
</dbReference>
<dbReference type="InterPro" id="IPR015928">
    <property type="entry name" value="Aconitase/3IPM_dehydase_swvl"/>
</dbReference>
<keyword evidence="9 10" id="KW-0100">Branched-chain amino acid biosynthesis</keyword>
<dbReference type="FunFam" id="3.20.19.10:FF:000003">
    <property type="entry name" value="3-isopropylmalate dehydratase small subunit"/>
    <property type="match status" value="1"/>
</dbReference>
<comment type="catalytic activity">
    <reaction evidence="1 10">
        <text>(2R,3S)-3-isopropylmalate = (2S)-2-isopropylmalate</text>
        <dbReference type="Rhea" id="RHEA:32287"/>
        <dbReference type="ChEBI" id="CHEBI:1178"/>
        <dbReference type="ChEBI" id="CHEBI:35121"/>
        <dbReference type="EC" id="4.2.1.33"/>
    </reaction>
</comment>
<dbReference type="HAMAP" id="MF_01031">
    <property type="entry name" value="LeuD_type1"/>
    <property type="match status" value="1"/>
</dbReference>
<dbReference type="InterPro" id="IPR033940">
    <property type="entry name" value="IPMI_Swivel"/>
</dbReference>
<evidence type="ECO:0000256" key="9">
    <source>
        <dbReference type="ARBA" id="ARBA00023304"/>
    </source>
</evidence>
<dbReference type="InterPro" id="IPR004431">
    <property type="entry name" value="3-IsopropMal_deHydase_ssu"/>
</dbReference>
<sequence length="203" mass="23107">MQPFKTITGIMAYLPIANIDTDMIIPKQYLKTIKRTGLGAYVFAEMRYDENNNPKSNFILNQPEFQSTTILLSEENFGCGSSREHAVWSLIDFGIRVIIAPSFADIFYSNCFKNGLLPIVLPKATIQQLAEQKNNLSTVNLELQIISIASLEIPFVIDAYRRDSLLNGLDEIGETLTYEKEIATFEKKQKIEQPWLYSGDYYA</sequence>
<evidence type="ECO:0000259" key="11">
    <source>
        <dbReference type="Pfam" id="PF00694"/>
    </source>
</evidence>
<feature type="domain" description="Aconitase A/isopropylmalate dehydratase small subunit swivel" evidence="11">
    <location>
        <begin position="1"/>
        <end position="123"/>
    </location>
</feature>
<dbReference type="CDD" id="cd01577">
    <property type="entry name" value="IPMI_Swivel"/>
    <property type="match status" value="1"/>
</dbReference>
<evidence type="ECO:0000256" key="5">
    <source>
        <dbReference type="ARBA" id="ARBA00011271"/>
    </source>
</evidence>
<evidence type="ECO:0000256" key="4">
    <source>
        <dbReference type="ARBA" id="ARBA00009845"/>
    </source>
</evidence>
<name>A0A0W0SUT0_9GAMM</name>
<proteinExistence type="inferred from homology"/>
<reference evidence="12 13" key="1">
    <citation type="submission" date="2015-11" db="EMBL/GenBank/DDBJ databases">
        <title>Genomic analysis of 38 Legionella species identifies large and diverse effector repertoires.</title>
        <authorList>
            <person name="Burstein D."/>
            <person name="Amaro F."/>
            <person name="Zusman T."/>
            <person name="Lifshitz Z."/>
            <person name="Cohen O."/>
            <person name="Gilbert J.A."/>
            <person name="Pupko T."/>
            <person name="Shuman H.A."/>
            <person name="Segal G."/>
        </authorList>
    </citation>
    <scope>NUCLEOTIDE SEQUENCE [LARGE SCALE GENOMIC DNA]</scope>
    <source>
        <strain evidence="12 13">ATCC 700990</strain>
    </source>
</reference>
<comment type="function">
    <text evidence="2 10">Catalyzes the isomerization between 2-isopropylmalate and 3-isopropylmalate, via the formation of 2-isopropylmaleate.</text>
</comment>
<comment type="similarity">
    <text evidence="4 10">Belongs to the LeuD family. LeuD type 1 subfamily.</text>
</comment>
<dbReference type="AlphaFoldDB" id="A0A0W0SUT0"/>
<dbReference type="EMBL" id="LNXY01000021">
    <property type="protein sequence ID" value="KTC87130.1"/>
    <property type="molecule type" value="Genomic_DNA"/>
</dbReference>
<evidence type="ECO:0000256" key="7">
    <source>
        <dbReference type="ARBA" id="ARBA00022605"/>
    </source>
</evidence>
<evidence type="ECO:0000256" key="1">
    <source>
        <dbReference type="ARBA" id="ARBA00000491"/>
    </source>
</evidence>
<keyword evidence="7 10" id="KW-0028">Amino-acid biosynthesis</keyword>
<dbReference type="Pfam" id="PF00694">
    <property type="entry name" value="Aconitase_C"/>
    <property type="match status" value="1"/>
</dbReference>
<dbReference type="RefSeq" id="WP_058496114.1">
    <property type="nucleotide sequence ID" value="NZ_CAAAIU010000020.1"/>
</dbReference>
<evidence type="ECO:0000256" key="8">
    <source>
        <dbReference type="ARBA" id="ARBA00023239"/>
    </source>
</evidence>
<keyword evidence="8 10" id="KW-0456">Lyase</keyword>
<dbReference type="GO" id="GO:0009316">
    <property type="term" value="C:3-isopropylmalate dehydratase complex"/>
    <property type="evidence" value="ECO:0007669"/>
    <property type="project" value="InterPro"/>
</dbReference>
<dbReference type="SUPFAM" id="SSF52016">
    <property type="entry name" value="LeuD/IlvD-like"/>
    <property type="match status" value="1"/>
</dbReference>
<evidence type="ECO:0000256" key="3">
    <source>
        <dbReference type="ARBA" id="ARBA00004729"/>
    </source>
</evidence>
<comment type="subunit">
    <text evidence="5 10">Heterodimer of LeuC and LeuD.</text>
</comment>
<dbReference type="PANTHER" id="PTHR43345">
    <property type="entry name" value="3-ISOPROPYLMALATE DEHYDRATASE SMALL SUBUNIT 2-RELATED-RELATED"/>
    <property type="match status" value="1"/>
</dbReference>
<evidence type="ECO:0000256" key="6">
    <source>
        <dbReference type="ARBA" id="ARBA00022430"/>
    </source>
</evidence>
<dbReference type="EC" id="4.2.1.33" evidence="10"/>
<dbReference type="STRING" id="1212489.Ldro_1802"/>
<comment type="caution">
    <text evidence="12">The sequence shown here is derived from an EMBL/GenBank/DDBJ whole genome shotgun (WGS) entry which is preliminary data.</text>
</comment>
<dbReference type="OrthoDB" id="9764318at2"/>
<keyword evidence="13" id="KW-1185">Reference proteome</keyword>